<protein>
    <submittedName>
        <fullName evidence="1">Uncharacterized protein</fullName>
    </submittedName>
</protein>
<proteinExistence type="predicted"/>
<evidence type="ECO:0000313" key="1">
    <source>
        <dbReference type="EMBL" id="MBX70412.1"/>
    </source>
</evidence>
<reference evidence="1" key="1">
    <citation type="submission" date="2018-02" db="EMBL/GenBank/DDBJ databases">
        <title>Rhizophora mucronata_Transcriptome.</title>
        <authorList>
            <person name="Meera S.P."/>
            <person name="Sreeshan A."/>
            <person name="Augustine A."/>
        </authorList>
    </citation>
    <scope>NUCLEOTIDE SEQUENCE</scope>
    <source>
        <tissue evidence="1">Leaf</tissue>
    </source>
</reference>
<name>A0A2P2QTR7_RHIMU</name>
<organism evidence="1">
    <name type="scientific">Rhizophora mucronata</name>
    <name type="common">Asiatic mangrove</name>
    <dbReference type="NCBI Taxonomy" id="61149"/>
    <lineage>
        <taxon>Eukaryota</taxon>
        <taxon>Viridiplantae</taxon>
        <taxon>Streptophyta</taxon>
        <taxon>Embryophyta</taxon>
        <taxon>Tracheophyta</taxon>
        <taxon>Spermatophyta</taxon>
        <taxon>Magnoliopsida</taxon>
        <taxon>eudicotyledons</taxon>
        <taxon>Gunneridae</taxon>
        <taxon>Pentapetalae</taxon>
        <taxon>rosids</taxon>
        <taxon>fabids</taxon>
        <taxon>Malpighiales</taxon>
        <taxon>Rhizophoraceae</taxon>
        <taxon>Rhizophora</taxon>
    </lineage>
</organism>
<accession>A0A2P2QTR7</accession>
<dbReference type="EMBL" id="GGEC01089928">
    <property type="protein sequence ID" value="MBX70412.1"/>
    <property type="molecule type" value="Transcribed_RNA"/>
</dbReference>
<sequence>MVICKIDQQHNLIFFLQIDNDS</sequence>
<dbReference type="AlphaFoldDB" id="A0A2P2QTR7"/>